<feature type="transmembrane region" description="Helical" evidence="1">
    <location>
        <begin position="237"/>
        <end position="258"/>
    </location>
</feature>
<feature type="domain" description="DUF7702" evidence="2">
    <location>
        <begin position="98"/>
        <end position="332"/>
    </location>
</feature>
<name>A0AAV5A6U1_9AGAM</name>
<feature type="transmembrane region" description="Helical" evidence="1">
    <location>
        <begin position="128"/>
        <end position="153"/>
    </location>
</feature>
<gene>
    <name evidence="3" type="ORF">Clacol_002945</name>
</gene>
<comment type="caution">
    <text evidence="3">The sequence shown here is derived from an EMBL/GenBank/DDBJ whole genome shotgun (WGS) entry which is preliminary data.</text>
</comment>
<accession>A0AAV5A6U1</accession>
<evidence type="ECO:0000256" key="1">
    <source>
        <dbReference type="SAM" id="Phobius"/>
    </source>
</evidence>
<dbReference type="Proteomes" id="UP001050691">
    <property type="component" value="Unassembled WGS sequence"/>
</dbReference>
<proteinExistence type="predicted"/>
<dbReference type="PANTHER" id="PTHR42109:SF2">
    <property type="entry name" value="INTEGRAL MEMBRANE PROTEIN"/>
    <property type="match status" value="1"/>
</dbReference>
<organism evidence="3 4">
    <name type="scientific">Clathrus columnatus</name>
    <dbReference type="NCBI Taxonomy" id="1419009"/>
    <lineage>
        <taxon>Eukaryota</taxon>
        <taxon>Fungi</taxon>
        <taxon>Dikarya</taxon>
        <taxon>Basidiomycota</taxon>
        <taxon>Agaricomycotina</taxon>
        <taxon>Agaricomycetes</taxon>
        <taxon>Phallomycetidae</taxon>
        <taxon>Phallales</taxon>
        <taxon>Clathraceae</taxon>
        <taxon>Clathrus</taxon>
    </lineage>
</organism>
<feature type="transmembrane region" description="Helical" evidence="1">
    <location>
        <begin position="199"/>
        <end position="217"/>
    </location>
</feature>
<keyword evidence="1" id="KW-0812">Transmembrane</keyword>
<feature type="transmembrane region" description="Helical" evidence="1">
    <location>
        <begin position="310"/>
        <end position="331"/>
    </location>
</feature>
<keyword evidence="1" id="KW-1133">Transmembrane helix</keyword>
<dbReference type="AlphaFoldDB" id="A0AAV5A6U1"/>
<reference evidence="3" key="1">
    <citation type="submission" date="2021-10" db="EMBL/GenBank/DDBJ databases">
        <title>De novo Genome Assembly of Clathrus columnatus (Basidiomycota, Fungi) Using Illumina and Nanopore Sequence Data.</title>
        <authorList>
            <person name="Ogiso-Tanaka E."/>
            <person name="Itagaki H."/>
            <person name="Hosoya T."/>
            <person name="Hosaka K."/>
        </authorList>
    </citation>
    <scope>NUCLEOTIDE SEQUENCE</scope>
    <source>
        <strain evidence="3">MO-923</strain>
    </source>
</reference>
<keyword evidence="4" id="KW-1185">Reference proteome</keyword>
<feature type="transmembrane region" description="Helical" evidence="1">
    <location>
        <begin position="270"/>
        <end position="290"/>
    </location>
</feature>
<evidence type="ECO:0000313" key="4">
    <source>
        <dbReference type="Proteomes" id="UP001050691"/>
    </source>
</evidence>
<dbReference type="InterPro" id="IPR056119">
    <property type="entry name" value="DUF7702"/>
</dbReference>
<protein>
    <recommendedName>
        <fullName evidence="2">DUF7702 domain-containing protein</fullName>
    </recommendedName>
</protein>
<keyword evidence="1" id="KW-0472">Membrane</keyword>
<feature type="transmembrane region" description="Helical" evidence="1">
    <location>
        <begin position="97"/>
        <end position="116"/>
    </location>
</feature>
<evidence type="ECO:0000259" key="2">
    <source>
        <dbReference type="Pfam" id="PF24800"/>
    </source>
</evidence>
<feature type="transmembrane region" description="Helical" evidence="1">
    <location>
        <begin position="159"/>
        <end position="178"/>
    </location>
</feature>
<dbReference type="Pfam" id="PF24800">
    <property type="entry name" value="DUF7702"/>
    <property type="match status" value="1"/>
</dbReference>
<evidence type="ECO:0000313" key="3">
    <source>
        <dbReference type="EMBL" id="GJJ08726.1"/>
    </source>
</evidence>
<dbReference type="PANTHER" id="PTHR42109">
    <property type="entry name" value="UNPLACED GENOMIC SCAFFOLD UM_SCAF_CONTIG_1.265, WHOLE GENOME SHOTGUN SEQUENCE"/>
    <property type="match status" value="1"/>
</dbReference>
<sequence length="350" mass="38794">MRGLWRKSLQQLELENLQTCWNRKPQRSQPQTGRQLGLASSDASQIALKNDFIGVYFSMGLAAAISYNKHQYLLVLAAINHYRSVFMTNKTMTLGPFGDIAIAEIVCYLPIAYISLSVTCKHGFNRKLGWLFLFTFSVFRLVSALLTVVFHAMSHPATGLVVTATVLTSVGLSPLLLATHAFVSGIGSHVSPKLKRPFIIARLLLVIGLIMGAVGGSDQSPLNPQSTRNAGKGLTGTAVVLFIIVYLFLFFIHILFWRERNDIPPNSRKLLLGVSLALPPLGVRLIYSLLQTFGSMNKFSPVVGEWEFFLFMGLIMEYLVVLIYVITGLMISNEVEKDESRPNSTEIPLV</sequence>
<dbReference type="EMBL" id="BPWL01000003">
    <property type="protein sequence ID" value="GJJ08726.1"/>
    <property type="molecule type" value="Genomic_DNA"/>
</dbReference>